<evidence type="ECO:0000313" key="1">
    <source>
        <dbReference type="EMBL" id="PZD94090.1"/>
    </source>
</evidence>
<dbReference type="RefSeq" id="WP_111148434.1">
    <property type="nucleotide sequence ID" value="NZ_QKRB01000054.1"/>
</dbReference>
<protein>
    <submittedName>
        <fullName evidence="1">Uncharacterized protein</fullName>
    </submittedName>
</protein>
<dbReference type="Proteomes" id="UP000249522">
    <property type="component" value="Unassembled WGS sequence"/>
</dbReference>
<organism evidence="1 2">
    <name type="scientific">Paenibacillus sambharensis</name>
    <dbReference type="NCBI Taxonomy" id="1803190"/>
    <lineage>
        <taxon>Bacteria</taxon>
        <taxon>Bacillati</taxon>
        <taxon>Bacillota</taxon>
        <taxon>Bacilli</taxon>
        <taxon>Bacillales</taxon>
        <taxon>Paenibacillaceae</taxon>
        <taxon>Paenibacillus</taxon>
    </lineage>
</organism>
<name>A0A2W1L7G4_9BACL</name>
<evidence type="ECO:0000313" key="2">
    <source>
        <dbReference type="Proteomes" id="UP000249522"/>
    </source>
</evidence>
<sequence>MIQVIHAAFRRVAERDGRTCGEVEVNTDQAEAPKVLAYFAAAKNNDYDLVAVVKNDADYEIDWYDNSMHQAFTDETAIFKADGAEESGEERSSFKEQVLSHGNIREELRRELIG</sequence>
<comment type="caution">
    <text evidence="1">The sequence shown here is derived from an EMBL/GenBank/DDBJ whole genome shotgun (WGS) entry which is preliminary data.</text>
</comment>
<dbReference type="OrthoDB" id="2665147at2"/>
<gene>
    <name evidence="1" type="ORF">DNH61_19215</name>
</gene>
<dbReference type="EMBL" id="QKRB01000054">
    <property type="protein sequence ID" value="PZD94090.1"/>
    <property type="molecule type" value="Genomic_DNA"/>
</dbReference>
<proteinExistence type="predicted"/>
<dbReference type="AlphaFoldDB" id="A0A2W1L7G4"/>
<accession>A0A2W1L7G4</accession>
<keyword evidence="2" id="KW-1185">Reference proteome</keyword>
<reference evidence="1 2" key="1">
    <citation type="submission" date="2018-06" db="EMBL/GenBank/DDBJ databases">
        <title>Paenibacillus imtechensis sp. nov.</title>
        <authorList>
            <person name="Pinnaka A.K."/>
            <person name="Singh H."/>
            <person name="Kaur M."/>
        </authorList>
    </citation>
    <scope>NUCLEOTIDE SEQUENCE [LARGE SCALE GENOMIC DNA]</scope>
    <source>
        <strain evidence="1 2">SMB1</strain>
    </source>
</reference>